<gene>
    <name evidence="2" type="primary">mcrA</name>
    <name evidence="2" type="ordered locus">P9515_17101</name>
</gene>
<dbReference type="AlphaFoldDB" id="A2BYQ6"/>
<dbReference type="Gene3D" id="1.10.30.50">
    <property type="match status" value="1"/>
</dbReference>
<keyword evidence="2" id="KW-0255">Endonuclease</keyword>
<dbReference type="STRING" id="167542.P9515_17101"/>
<dbReference type="GO" id="GO:0004519">
    <property type="term" value="F:endonuclease activity"/>
    <property type="evidence" value="ECO:0007669"/>
    <property type="project" value="UniProtKB-KW"/>
</dbReference>
<dbReference type="OrthoDB" id="9802901at2"/>
<evidence type="ECO:0000259" key="1">
    <source>
        <dbReference type="SMART" id="SM00507"/>
    </source>
</evidence>
<dbReference type="InterPro" id="IPR052892">
    <property type="entry name" value="NA-targeting_endonuclease"/>
</dbReference>
<dbReference type="EMBL" id="CP000552">
    <property type="protein sequence ID" value="ABM72917.1"/>
    <property type="molecule type" value="Genomic_DNA"/>
</dbReference>
<evidence type="ECO:0000313" key="2">
    <source>
        <dbReference type="EMBL" id="ABM72917.1"/>
    </source>
</evidence>
<dbReference type="CDD" id="cd00085">
    <property type="entry name" value="HNHc"/>
    <property type="match status" value="1"/>
</dbReference>
<keyword evidence="2" id="KW-0378">Hydrolase</keyword>
<dbReference type="PANTHER" id="PTHR33877">
    <property type="entry name" value="SLL1193 PROTEIN"/>
    <property type="match status" value="1"/>
</dbReference>
<keyword evidence="2" id="KW-0540">Nuclease</keyword>
<dbReference type="GeneID" id="60201853"/>
<accession>A2BYQ6</accession>
<dbReference type="KEGG" id="pmc:P9515_17101"/>
<dbReference type="InterPro" id="IPR029471">
    <property type="entry name" value="HNH_5"/>
</dbReference>
<dbReference type="PANTHER" id="PTHR33877:SF2">
    <property type="entry name" value="OS07G0170200 PROTEIN"/>
    <property type="match status" value="1"/>
</dbReference>
<protein>
    <submittedName>
        <fullName evidence="2">HNH endonuclease family protein</fullName>
    </submittedName>
</protein>
<dbReference type="RefSeq" id="WP_011821009.1">
    <property type="nucleotide sequence ID" value="NC_008817.1"/>
</dbReference>
<dbReference type="Proteomes" id="UP000001589">
    <property type="component" value="Chromosome"/>
</dbReference>
<dbReference type="HOGENOM" id="CLU_099824_3_0_3"/>
<feature type="domain" description="HNH nuclease" evidence="1">
    <location>
        <begin position="84"/>
        <end position="135"/>
    </location>
</feature>
<dbReference type="eggNOG" id="COG1403">
    <property type="taxonomic scope" value="Bacteria"/>
</dbReference>
<organism evidence="2 3">
    <name type="scientific">Prochlorococcus marinus (strain MIT 9515)</name>
    <dbReference type="NCBI Taxonomy" id="167542"/>
    <lineage>
        <taxon>Bacteria</taxon>
        <taxon>Bacillati</taxon>
        <taxon>Cyanobacteriota</taxon>
        <taxon>Cyanophyceae</taxon>
        <taxon>Synechococcales</taxon>
        <taxon>Prochlorococcaceae</taxon>
        <taxon>Prochlorococcus</taxon>
    </lineage>
</organism>
<dbReference type="SMART" id="SM00507">
    <property type="entry name" value="HNHc"/>
    <property type="match status" value="1"/>
</dbReference>
<reference evidence="2 3" key="1">
    <citation type="journal article" date="2007" name="PLoS Genet.">
        <title>Patterns and implications of gene gain and loss in the evolution of Prochlorococcus.</title>
        <authorList>
            <person name="Kettler G.C."/>
            <person name="Martiny A.C."/>
            <person name="Huang K."/>
            <person name="Zucker J."/>
            <person name="Coleman M.L."/>
            <person name="Rodrigue S."/>
            <person name="Chen F."/>
            <person name="Lapidus A."/>
            <person name="Ferriera S."/>
            <person name="Johnson J."/>
            <person name="Steglich C."/>
            <person name="Church G.M."/>
            <person name="Richardson P."/>
            <person name="Chisholm S.W."/>
        </authorList>
    </citation>
    <scope>NUCLEOTIDE SEQUENCE [LARGE SCALE GENOMIC DNA]</scope>
    <source>
        <strain evidence="2 3">MIT 9515</strain>
    </source>
</reference>
<dbReference type="Pfam" id="PF14279">
    <property type="entry name" value="HNH_5"/>
    <property type="match status" value="1"/>
</dbReference>
<name>A2BYQ6_PROM5</name>
<proteinExistence type="predicted"/>
<sequence length="187" mass="21522">MRLIKYTASMTCKMIFGMSQTLVLNASYEPLNITSWRRAIILMIKGKAESLEEDQSYLIHSGQKLPTVIRLRYYVKVPFREVALTRKNILLRDNNSCQYCNHRGSDLSIDHVLPRSRGGTDNWENVTTACLRCNVQKGSRTPEEANMPLKRKPYRPLSNLNFEATRQIDSGKHKEWSKYVIGLAAKN</sequence>
<evidence type="ECO:0000313" key="3">
    <source>
        <dbReference type="Proteomes" id="UP000001589"/>
    </source>
</evidence>
<dbReference type="InterPro" id="IPR003615">
    <property type="entry name" value="HNH_nuc"/>
</dbReference>